<dbReference type="Proteomes" id="UP000535437">
    <property type="component" value="Unassembled WGS sequence"/>
</dbReference>
<protein>
    <recommendedName>
        <fullName evidence="2">YCII-related domain-containing protein</fullName>
    </recommendedName>
</protein>
<dbReference type="Gene3D" id="3.30.70.1060">
    <property type="entry name" value="Dimeric alpha+beta barrel"/>
    <property type="match status" value="1"/>
</dbReference>
<accession>A0A7Z0K9S5</accession>
<evidence type="ECO:0000259" key="2">
    <source>
        <dbReference type="Pfam" id="PF03795"/>
    </source>
</evidence>
<proteinExistence type="inferred from homology"/>
<dbReference type="SUPFAM" id="SSF54909">
    <property type="entry name" value="Dimeric alpha+beta barrel"/>
    <property type="match status" value="1"/>
</dbReference>
<comment type="similarity">
    <text evidence="1">Belongs to the YciI family.</text>
</comment>
<evidence type="ECO:0000313" key="4">
    <source>
        <dbReference type="Proteomes" id="UP000535437"/>
    </source>
</evidence>
<dbReference type="RefSeq" id="WP_179542326.1">
    <property type="nucleotide sequence ID" value="NZ_BAAALL010000001.1"/>
</dbReference>
<dbReference type="AlphaFoldDB" id="A0A7Z0K9S5"/>
<comment type="caution">
    <text evidence="3">The sequence shown here is derived from an EMBL/GenBank/DDBJ whole genome shotgun (WGS) entry which is preliminary data.</text>
</comment>
<dbReference type="InterPro" id="IPR011008">
    <property type="entry name" value="Dimeric_a/b-barrel"/>
</dbReference>
<feature type="domain" description="YCII-related" evidence="2">
    <location>
        <begin position="19"/>
        <end position="117"/>
    </location>
</feature>
<reference evidence="3 4" key="1">
    <citation type="submission" date="2020-07" db="EMBL/GenBank/DDBJ databases">
        <title>Sequencing the genomes of 1000 actinobacteria strains.</title>
        <authorList>
            <person name="Klenk H.-P."/>
        </authorList>
    </citation>
    <scope>NUCLEOTIDE SEQUENCE [LARGE SCALE GENOMIC DNA]</scope>
    <source>
        <strain evidence="3 4">DSM 15475</strain>
    </source>
</reference>
<keyword evidence="4" id="KW-1185">Reference proteome</keyword>
<sequence>MTERTATHLLIHRFVPGTGPQEGTEELHEEMQAWEALDTELRRSGHLVAGYALGEQTVRLGAGTDDVAEAPDPQKPQGRSIVFAVHVIAAADEAEAHAIAERMPHLEYGSTEVRPMMQG</sequence>
<dbReference type="EMBL" id="JACCFY010000001">
    <property type="protein sequence ID" value="NYJ79054.1"/>
    <property type="molecule type" value="Genomic_DNA"/>
</dbReference>
<evidence type="ECO:0000313" key="3">
    <source>
        <dbReference type="EMBL" id="NYJ79054.1"/>
    </source>
</evidence>
<name>A0A7Z0K9S5_9MICC</name>
<organism evidence="3 4">
    <name type="scientific">Nesterenkonia xinjiangensis</name>
    <dbReference type="NCBI Taxonomy" id="225327"/>
    <lineage>
        <taxon>Bacteria</taxon>
        <taxon>Bacillati</taxon>
        <taxon>Actinomycetota</taxon>
        <taxon>Actinomycetes</taxon>
        <taxon>Micrococcales</taxon>
        <taxon>Micrococcaceae</taxon>
        <taxon>Nesterenkonia</taxon>
    </lineage>
</organism>
<dbReference type="Pfam" id="PF03795">
    <property type="entry name" value="YCII"/>
    <property type="match status" value="1"/>
</dbReference>
<dbReference type="InterPro" id="IPR005545">
    <property type="entry name" value="YCII"/>
</dbReference>
<gene>
    <name evidence="3" type="ORF">HNR09_002465</name>
</gene>
<evidence type="ECO:0000256" key="1">
    <source>
        <dbReference type="ARBA" id="ARBA00007689"/>
    </source>
</evidence>